<keyword evidence="4" id="KW-0963">Cytoplasm</keyword>
<keyword evidence="13" id="KW-0808">Transferase</keyword>
<dbReference type="PANTHER" id="PTHR15454:SF69">
    <property type="entry name" value="SERINE_THREONINE-PROTEIN KINASE 11-INTERACTING PROTEIN"/>
    <property type="match status" value="1"/>
</dbReference>
<dbReference type="Pfam" id="PF25357">
    <property type="entry name" value="PH_S11IP"/>
    <property type="match status" value="1"/>
</dbReference>
<evidence type="ECO:0000313" key="12">
    <source>
        <dbReference type="Proteomes" id="UP000515159"/>
    </source>
</evidence>
<dbReference type="FunFam" id="3.80.10.10:FF:001219">
    <property type="entry name" value="Serine/threonine-protein kinase 11-interacting protein"/>
    <property type="match status" value="1"/>
</dbReference>
<evidence type="ECO:0000256" key="1">
    <source>
        <dbReference type="ARBA" id="ARBA00004496"/>
    </source>
</evidence>
<evidence type="ECO:0000256" key="7">
    <source>
        <dbReference type="SAM" id="MobiDB-lite"/>
    </source>
</evidence>
<comment type="similarity">
    <text evidence="2">Belongs to the STK11IP family.</text>
</comment>
<comment type="subcellular location">
    <subcellularLocation>
        <location evidence="1">Cytoplasm</location>
    </subcellularLocation>
</comment>
<evidence type="ECO:0000313" key="13">
    <source>
        <dbReference type="RefSeq" id="XP_033801567.1"/>
    </source>
</evidence>
<sequence>MTVMRFLFSAHFSCLCCSDVFGFMMATLVHSLTQLLQDCGDAVLDGSRTLTLFTPTLQYLTLLFQQHLLLRKQVHGFQALPSHPADSTVILQTQFLFDMLQKTLSVKLVHPVSCGLPVPVNIFPFKSLRRLELRCIPLHCLQGLRSLYSQLEILICSKCIVTLEEMISLCAGDLSSALPWLELHTLNFSYNRISVLDHSLQLLNVLKALDLSHNHVQQCAEHLMALTELEYLNLAYNYLSSVPLLSLQSQTRLVTLVLRNNELQNIDGVEQLVNLQHVDFSYNLLLKHAVLSPLFLLHKMKTVHLEGNPLFFQRDHRIATVHHLSPKAACPHLLLDGEPLSASELMHLQKEGLVTAQSLRSSPAEGSGADHTGLESSCTADLSDSFSAGDSGPTQLPRKKSKVRVRRASISEPSDMEQDCSTHTSDMILQHQEVIERINSFRDLFGVDWLQYRCQLEGDIGMAPEPETATSVKHFAPDDPQSALNVALPCKSRLQEPQEFSTSVNGSLEILVNAESEEKKLKAEAPLWDLARMEKELTNHRKGEEWKKDNPEADLCPPVLVCPVQGEWSECVQNPWIFLRLTSRYMVEVDLQDGHDLQRQELQSLLKINTSEISWKWKDEAKLLPLLELQFDYICRDRQQLRYVVLDDSPEISIKSLLQILYPALEKNLERMERQNKEPLKLQCLKCKTEFNEPQRPGVKNFYIGEKGWSNSEPAEKDGDMGVNTSSNICPSCTSDHVVLLPPEIKPEEQRSSTPVPSAEPLQNLRSSSLPELETSESPLVPVVKYGRNLEFLAIVVMSNRNMYILEVIDEIRGQPSNWLKINEVHHLSKLRYLSLGLWSQSLHIQFEKPGASYSLLTRNKNRCDKFYQCIMDTMDESPPHFRSAFCVLPKERMNPQHHLWPLLLTELSDSEIRKRQRPPFFYMLAYILQDEMSSPVSLLVTPATLYLLEENHQWEFTPEVFPGGGITVKQKQPISCISSVHLFQMMSCCIQLRIYDESQHCESLWHLQTECSDVVRDLLEFLRGPWEALYRIKFNIVMHRLID</sequence>
<feature type="domain" description="PLEKHM2 PH" evidence="9">
    <location>
        <begin position="794"/>
        <end position="878"/>
    </location>
</feature>
<dbReference type="Gene3D" id="3.80.10.10">
    <property type="entry name" value="Ribonuclease Inhibitor"/>
    <property type="match status" value="2"/>
</dbReference>
<dbReference type="GO" id="GO:0005737">
    <property type="term" value="C:cytoplasm"/>
    <property type="evidence" value="ECO:0007669"/>
    <property type="project" value="UniProtKB-SubCell"/>
</dbReference>
<dbReference type="CTD" id="114790"/>
<feature type="compositionally biased region" description="Polar residues" evidence="7">
    <location>
        <begin position="374"/>
        <end position="394"/>
    </location>
</feature>
<evidence type="ECO:0000256" key="6">
    <source>
        <dbReference type="ARBA" id="ARBA00022737"/>
    </source>
</evidence>
<evidence type="ECO:0000256" key="5">
    <source>
        <dbReference type="ARBA" id="ARBA00022614"/>
    </source>
</evidence>
<dbReference type="GeneID" id="117360961"/>
<dbReference type="FunFam" id="3.80.10.10:FF:000658">
    <property type="entry name" value="Serine/threonine-protein kinase 11-interacting protein"/>
    <property type="match status" value="1"/>
</dbReference>
<organism evidence="12 13">
    <name type="scientific">Geotrypetes seraphini</name>
    <name type="common">Gaboon caecilian</name>
    <name type="synonym">Caecilia seraphini</name>
    <dbReference type="NCBI Taxonomy" id="260995"/>
    <lineage>
        <taxon>Eukaryota</taxon>
        <taxon>Metazoa</taxon>
        <taxon>Chordata</taxon>
        <taxon>Craniata</taxon>
        <taxon>Vertebrata</taxon>
        <taxon>Euteleostomi</taxon>
        <taxon>Amphibia</taxon>
        <taxon>Gymnophiona</taxon>
        <taxon>Geotrypetes</taxon>
    </lineage>
</organism>
<dbReference type="InterPro" id="IPR001611">
    <property type="entry name" value="Leu-rich_rpt"/>
</dbReference>
<dbReference type="PANTHER" id="PTHR15454">
    <property type="entry name" value="NISCHARIN RELATED"/>
    <property type="match status" value="1"/>
</dbReference>
<dbReference type="Proteomes" id="UP000515159">
    <property type="component" value="Chromosome 5"/>
</dbReference>
<gene>
    <name evidence="13" type="primary">STK11IP</name>
</gene>
<feature type="compositionally biased region" description="Basic residues" evidence="7">
    <location>
        <begin position="397"/>
        <end position="407"/>
    </location>
</feature>
<name>A0A6P8QTH8_GEOSA</name>
<feature type="domain" description="Serine/threonine-protein kinase 11-interacting protein PH" evidence="10">
    <location>
        <begin position="551"/>
        <end position="668"/>
    </location>
</feature>
<evidence type="ECO:0000256" key="3">
    <source>
        <dbReference type="ARBA" id="ARBA00020683"/>
    </source>
</evidence>
<dbReference type="Pfam" id="PF15904">
    <property type="entry name" value="LIP1"/>
    <property type="match status" value="1"/>
</dbReference>
<evidence type="ECO:0000259" key="10">
    <source>
        <dbReference type="Pfam" id="PF25357"/>
    </source>
</evidence>
<dbReference type="Pfam" id="PF25624">
    <property type="entry name" value="PH_S11IP_C"/>
    <property type="match status" value="1"/>
</dbReference>
<dbReference type="PROSITE" id="PS51450">
    <property type="entry name" value="LRR"/>
    <property type="match status" value="3"/>
</dbReference>
<feature type="domain" description="STK11-interacting protein C-terminal PH" evidence="11">
    <location>
        <begin position="894"/>
        <end position="1040"/>
    </location>
</feature>
<dbReference type="SUPFAM" id="SSF52058">
    <property type="entry name" value="L domain-like"/>
    <property type="match status" value="1"/>
</dbReference>
<feature type="domain" description="LKB1 serine/threonine kinase interacting protein 1 N-terminal" evidence="8">
    <location>
        <begin position="27"/>
        <end position="111"/>
    </location>
</feature>
<accession>A0A6P8QTH8</accession>
<keyword evidence="13" id="KW-0418">Kinase</keyword>
<protein>
    <recommendedName>
        <fullName evidence="3">Serine/threonine-protein kinase 11-interacting protein</fullName>
    </recommendedName>
</protein>
<evidence type="ECO:0000259" key="8">
    <source>
        <dbReference type="Pfam" id="PF15904"/>
    </source>
</evidence>
<dbReference type="InterPro" id="IPR057288">
    <property type="entry name" value="PH_PLEKHM2"/>
</dbReference>
<dbReference type="AlphaFoldDB" id="A0A6P8QTH8"/>
<dbReference type="InterPro" id="IPR057292">
    <property type="entry name" value="PH_S11IP"/>
</dbReference>
<proteinExistence type="inferred from homology"/>
<keyword evidence="12" id="KW-1185">Reference proteome</keyword>
<dbReference type="InterPro" id="IPR032675">
    <property type="entry name" value="LRR_dom_sf"/>
</dbReference>
<dbReference type="InterPro" id="IPR057676">
    <property type="entry name" value="PH_S11IP_C"/>
</dbReference>
<evidence type="ECO:0000256" key="2">
    <source>
        <dbReference type="ARBA" id="ARBA00008771"/>
    </source>
</evidence>
<dbReference type="InterPro" id="IPR031782">
    <property type="entry name" value="LIP1_N"/>
</dbReference>
<reference evidence="13" key="1">
    <citation type="submission" date="2025-08" db="UniProtKB">
        <authorList>
            <consortium name="RefSeq"/>
        </authorList>
    </citation>
    <scope>IDENTIFICATION</scope>
</reference>
<evidence type="ECO:0000259" key="11">
    <source>
        <dbReference type="Pfam" id="PF25624"/>
    </source>
</evidence>
<keyword evidence="5" id="KW-0433">Leucine-rich repeat</keyword>
<dbReference type="RefSeq" id="XP_033801567.1">
    <property type="nucleotide sequence ID" value="XM_033945676.1"/>
</dbReference>
<evidence type="ECO:0000256" key="4">
    <source>
        <dbReference type="ARBA" id="ARBA00022490"/>
    </source>
</evidence>
<evidence type="ECO:0000259" key="9">
    <source>
        <dbReference type="Pfam" id="PF23142"/>
    </source>
</evidence>
<dbReference type="Pfam" id="PF23142">
    <property type="entry name" value="PH_PLEKHM2"/>
    <property type="match status" value="1"/>
</dbReference>
<feature type="region of interest" description="Disordered" evidence="7">
    <location>
        <begin position="357"/>
        <end position="420"/>
    </location>
</feature>
<dbReference type="GO" id="GO:0008104">
    <property type="term" value="P:intracellular protein localization"/>
    <property type="evidence" value="ECO:0007669"/>
    <property type="project" value="TreeGrafter"/>
</dbReference>
<keyword evidence="6" id="KW-0677">Repeat</keyword>
<dbReference type="GO" id="GO:0016301">
    <property type="term" value="F:kinase activity"/>
    <property type="evidence" value="ECO:0007669"/>
    <property type="project" value="UniProtKB-KW"/>
</dbReference>
<feature type="region of interest" description="Disordered" evidence="7">
    <location>
        <begin position="747"/>
        <end position="773"/>
    </location>
</feature>